<dbReference type="AlphaFoldDB" id="A0A699JUP8"/>
<reference evidence="2" key="1">
    <citation type="journal article" date="2019" name="Sci. Rep.">
        <title>Draft genome of Tanacetum cinerariifolium, the natural source of mosquito coil.</title>
        <authorList>
            <person name="Yamashiro T."/>
            <person name="Shiraishi A."/>
            <person name="Satake H."/>
            <person name="Nakayama K."/>
        </authorList>
    </citation>
    <scope>NUCLEOTIDE SEQUENCE</scope>
</reference>
<evidence type="ECO:0000256" key="1">
    <source>
        <dbReference type="SAM" id="Phobius"/>
    </source>
</evidence>
<keyword evidence="1" id="KW-0472">Membrane</keyword>
<comment type="caution">
    <text evidence="2">The sequence shown here is derived from an EMBL/GenBank/DDBJ whole genome shotgun (WGS) entry which is preliminary data.</text>
</comment>
<keyword evidence="1" id="KW-0812">Transmembrane</keyword>
<feature type="transmembrane region" description="Helical" evidence="1">
    <location>
        <begin position="240"/>
        <end position="257"/>
    </location>
</feature>
<sequence length="275" mass="30585">MSLSFVHQSLVYCSGVFKVERHLRVALHLMTCVERGFFFIFLCHLNLMISFVWIEEEFEGVREIYAQSPAALMFFHHDWIGEPTVVPGLIFLPYEGTTVANVQTVSQSFILLFSNKLPPIVTICLGYSGWMAIFIHSYEVSGEDPVRAPATILHSVGIIVLLCSITTPSGTGNLSIQCAVDGTACIFLRPGRLMIPLYREGDRTTMKFIMALVECSSSLSDTISEIFPSGQDISPLNPKSGVVVGIICLLISGWSLLKQCFYRTSKVKPLTTYIR</sequence>
<protein>
    <submittedName>
        <fullName evidence="2">Uncharacterized protein</fullName>
    </submittedName>
</protein>
<keyword evidence="1" id="KW-1133">Transmembrane helix</keyword>
<proteinExistence type="predicted"/>
<gene>
    <name evidence="2" type="ORF">Tci_626563</name>
</gene>
<name>A0A699JUP8_TANCI</name>
<dbReference type="EMBL" id="BKCJ010443066">
    <property type="protein sequence ID" value="GFA54591.1"/>
    <property type="molecule type" value="Genomic_DNA"/>
</dbReference>
<organism evidence="2">
    <name type="scientific">Tanacetum cinerariifolium</name>
    <name type="common">Dalmatian daisy</name>
    <name type="synonym">Chrysanthemum cinerariifolium</name>
    <dbReference type="NCBI Taxonomy" id="118510"/>
    <lineage>
        <taxon>Eukaryota</taxon>
        <taxon>Viridiplantae</taxon>
        <taxon>Streptophyta</taxon>
        <taxon>Embryophyta</taxon>
        <taxon>Tracheophyta</taxon>
        <taxon>Spermatophyta</taxon>
        <taxon>Magnoliopsida</taxon>
        <taxon>eudicotyledons</taxon>
        <taxon>Gunneridae</taxon>
        <taxon>Pentapetalae</taxon>
        <taxon>asterids</taxon>
        <taxon>campanulids</taxon>
        <taxon>Asterales</taxon>
        <taxon>Asteraceae</taxon>
        <taxon>Asteroideae</taxon>
        <taxon>Anthemideae</taxon>
        <taxon>Anthemidinae</taxon>
        <taxon>Tanacetum</taxon>
    </lineage>
</organism>
<accession>A0A699JUP8</accession>
<evidence type="ECO:0000313" key="2">
    <source>
        <dbReference type="EMBL" id="GFA54591.1"/>
    </source>
</evidence>